<dbReference type="EMBL" id="JBFSHR010000018">
    <property type="protein sequence ID" value="MEX6429495.1"/>
    <property type="molecule type" value="Genomic_DNA"/>
</dbReference>
<keyword evidence="6" id="KW-0369">Histidine metabolism</keyword>
<keyword evidence="4" id="KW-0479">Metal-binding</keyword>
<dbReference type="Proteomes" id="UP001560267">
    <property type="component" value="Unassembled WGS sequence"/>
</dbReference>
<sequence length="406" mass="43601">MRALALTDCALADVDQHGHLRYVPDGVVYVDGGRIVFAGPRAEAPRPPGTYRAIVLDGRLVTPSLVDCHTHLIYAGNRLGDFLAQRDGHDERFQFGGILETVEATTRASADVLEALARRRLDEMADHGVGAVEVKSGYGLSLDGERRILEIARGLSGYRGVEVVTTFLGAHALPREYAGRPGAYIKLLTDTVMPVLASEGLIDMVDCFIDPQGFSSEVIAPYLARAKELGLPVRAHVDQFGPAQGAELAIDYGARSIDHLEYLSATALARAQGAGTIAVLLPFAYLHKSLPAMPPVEGLRTHRISMAVATDLNPGTSPTASLLLAAYLSITLYGLRPAEAFGGITRRAAESLGLVDRGSLDVGNRADLAIWEVDHPYELVSTVFDRHSDRLSQMVERVDGAQASLT</sequence>
<protein>
    <recommendedName>
        <fullName evidence="2 9">Imidazolonepropionase</fullName>
        <ecNumber evidence="2 9">3.5.2.7</ecNumber>
    </recommendedName>
</protein>
<comment type="pathway">
    <text evidence="1">Amino-acid degradation.</text>
</comment>
<evidence type="ECO:0000313" key="11">
    <source>
        <dbReference type="EMBL" id="MEX6429495.1"/>
    </source>
</evidence>
<dbReference type="PANTHER" id="PTHR42752:SF1">
    <property type="entry name" value="IMIDAZOLONEPROPIONASE-RELATED"/>
    <property type="match status" value="1"/>
</dbReference>
<keyword evidence="7" id="KW-0862">Zinc</keyword>
<evidence type="ECO:0000256" key="3">
    <source>
        <dbReference type="ARBA" id="ARBA00022490"/>
    </source>
</evidence>
<dbReference type="SUPFAM" id="SSF51338">
    <property type="entry name" value="Composite domain of metallo-dependent hydrolases"/>
    <property type="match status" value="1"/>
</dbReference>
<feature type="domain" description="Amidohydrolase 3" evidence="10">
    <location>
        <begin position="103"/>
        <end position="374"/>
    </location>
</feature>
<evidence type="ECO:0000259" key="10">
    <source>
        <dbReference type="Pfam" id="PF07969"/>
    </source>
</evidence>
<dbReference type="InterPro" id="IPR011059">
    <property type="entry name" value="Metal-dep_hydrolase_composite"/>
</dbReference>
<keyword evidence="3" id="KW-0963">Cytoplasm</keyword>
<accession>A0ABV3Y1W1</accession>
<keyword evidence="5 11" id="KW-0378">Hydrolase</keyword>
<dbReference type="Gene3D" id="2.30.40.10">
    <property type="entry name" value="Urease, subunit C, domain 1"/>
    <property type="match status" value="1"/>
</dbReference>
<dbReference type="InterPro" id="IPR032466">
    <property type="entry name" value="Metal_Hydrolase"/>
</dbReference>
<evidence type="ECO:0000256" key="5">
    <source>
        <dbReference type="ARBA" id="ARBA00022801"/>
    </source>
</evidence>
<evidence type="ECO:0000256" key="8">
    <source>
        <dbReference type="ARBA" id="ARBA00023004"/>
    </source>
</evidence>
<comment type="caution">
    <text evidence="11">The sequence shown here is derived from an EMBL/GenBank/DDBJ whole genome shotgun (WGS) entry which is preliminary data.</text>
</comment>
<evidence type="ECO:0000256" key="1">
    <source>
        <dbReference type="ARBA" id="ARBA00005023"/>
    </source>
</evidence>
<evidence type="ECO:0000256" key="4">
    <source>
        <dbReference type="ARBA" id="ARBA00022723"/>
    </source>
</evidence>
<keyword evidence="12" id="KW-1185">Reference proteome</keyword>
<keyword evidence="8" id="KW-0408">Iron</keyword>
<name>A0ABV3Y1W1_9ACTN</name>
<evidence type="ECO:0000256" key="9">
    <source>
        <dbReference type="NCBIfam" id="TIGR01224"/>
    </source>
</evidence>
<dbReference type="RefSeq" id="WP_298387304.1">
    <property type="nucleotide sequence ID" value="NZ_JBFSHR010000018.1"/>
</dbReference>
<organism evidence="11 12">
    <name type="scientific">Ferrimicrobium acidiphilum</name>
    <dbReference type="NCBI Taxonomy" id="121039"/>
    <lineage>
        <taxon>Bacteria</taxon>
        <taxon>Bacillati</taxon>
        <taxon>Actinomycetota</taxon>
        <taxon>Acidimicrobiia</taxon>
        <taxon>Acidimicrobiales</taxon>
        <taxon>Acidimicrobiaceae</taxon>
        <taxon>Ferrimicrobium</taxon>
    </lineage>
</organism>
<evidence type="ECO:0000313" key="12">
    <source>
        <dbReference type="Proteomes" id="UP001560267"/>
    </source>
</evidence>
<reference evidence="11 12" key="1">
    <citation type="submission" date="2024-07" db="EMBL/GenBank/DDBJ databases">
        <title>Draft Genome Sequence of Ferrimicrobium acidiphilum Strain YE2023, Isolated from a Pulp of Bioleach Reactor.</title>
        <authorList>
            <person name="Elkina Y.A."/>
            <person name="Bulaeva A.G."/>
            <person name="Beletsky A.V."/>
            <person name="Mardanov A.V."/>
        </authorList>
    </citation>
    <scope>NUCLEOTIDE SEQUENCE [LARGE SCALE GENOMIC DNA]</scope>
    <source>
        <strain evidence="11 12">YE2023</strain>
    </source>
</reference>
<gene>
    <name evidence="11" type="primary">hutI</name>
    <name evidence="11" type="ORF">AB6A68_06535</name>
</gene>
<evidence type="ECO:0000256" key="7">
    <source>
        <dbReference type="ARBA" id="ARBA00022833"/>
    </source>
</evidence>
<evidence type="ECO:0000256" key="2">
    <source>
        <dbReference type="ARBA" id="ARBA00012864"/>
    </source>
</evidence>
<dbReference type="Pfam" id="PF07969">
    <property type="entry name" value="Amidohydro_3"/>
    <property type="match status" value="1"/>
</dbReference>
<dbReference type="SUPFAM" id="SSF51556">
    <property type="entry name" value="Metallo-dependent hydrolases"/>
    <property type="match status" value="1"/>
</dbReference>
<dbReference type="InterPro" id="IPR005920">
    <property type="entry name" value="HutI"/>
</dbReference>
<dbReference type="GO" id="GO:0050480">
    <property type="term" value="F:imidazolonepropionase activity"/>
    <property type="evidence" value="ECO:0007669"/>
    <property type="project" value="UniProtKB-EC"/>
</dbReference>
<dbReference type="EC" id="3.5.2.7" evidence="2 9"/>
<evidence type="ECO:0000256" key="6">
    <source>
        <dbReference type="ARBA" id="ARBA00022808"/>
    </source>
</evidence>
<dbReference type="NCBIfam" id="TIGR01224">
    <property type="entry name" value="hutI"/>
    <property type="match status" value="1"/>
</dbReference>
<dbReference type="Gene3D" id="3.20.20.140">
    <property type="entry name" value="Metal-dependent hydrolases"/>
    <property type="match status" value="1"/>
</dbReference>
<dbReference type="InterPro" id="IPR013108">
    <property type="entry name" value="Amidohydro_3"/>
</dbReference>
<dbReference type="PANTHER" id="PTHR42752">
    <property type="entry name" value="IMIDAZOLONEPROPIONASE"/>
    <property type="match status" value="1"/>
</dbReference>
<proteinExistence type="predicted"/>